<organism evidence="2 3">
    <name type="scientific">Elysia marginata</name>
    <dbReference type="NCBI Taxonomy" id="1093978"/>
    <lineage>
        <taxon>Eukaryota</taxon>
        <taxon>Metazoa</taxon>
        <taxon>Spiralia</taxon>
        <taxon>Lophotrochozoa</taxon>
        <taxon>Mollusca</taxon>
        <taxon>Gastropoda</taxon>
        <taxon>Heterobranchia</taxon>
        <taxon>Euthyneura</taxon>
        <taxon>Panpulmonata</taxon>
        <taxon>Sacoglossa</taxon>
        <taxon>Placobranchoidea</taxon>
        <taxon>Plakobranchidae</taxon>
        <taxon>Elysia</taxon>
    </lineage>
</organism>
<evidence type="ECO:0000313" key="2">
    <source>
        <dbReference type="EMBL" id="GFR74890.1"/>
    </source>
</evidence>
<gene>
    <name evidence="2" type="ORF">ElyMa_002174400</name>
</gene>
<evidence type="ECO:0008006" key="4">
    <source>
        <dbReference type="Google" id="ProtNLM"/>
    </source>
</evidence>
<proteinExistence type="predicted"/>
<comment type="caution">
    <text evidence="2">The sequence shown here is derived from an EMBL/GenBank/DDBJ whole genome shotgun (WGS) entry which is preliminary data.</text>
</comment>
<feature type="transmembrane region" description="Helical" evidence="1">
    <location>
        <begin position="17"/>
        <end position="45"/>
    </location>
</feature>
<reference evidence="2 3" key="1">
    <citation type="journal article" date="2021" name="Elife">
        <title>Chloroplast acquisition without the gene transfer in kleptoplastic sea slugs, Plakobranchus ocellatus.</title>
        <authorList>
            <person name="Maeda T."/>
            <person name="Takahashi S."/>
            <person name="Yoshida T."/>
            <person name="Shimamura S."/>
            <person name="Takaki Y."/>
            <person name="Nagai Y."/>
            <person name="Toyoda A."/>
            <person name="Suzuki Y."/>
            <person name="Arimoto A."/>
            <person name="Ishii H."/>
            <person name="Satoh N."/>
            <person name="Nishiyama T."/>
            <person name="Hasebe M."/>
            <person name="Maruyama T."/>
            <person name="Minagawa J."/>
            <person name="Obokata J."/>
            <person name="Shigenobu S."/>
        </authorList>
    </citation>
    <scope>NUCLEOTIDE SEQUENCE [LARGE SCALE GENOMIC DNA]</scope>
</reference>
<keyword evidence="1" id="KW-1133">Transmembrane helix</keyword>
<accession>A0AAV4FQC9</accession>
<protein>
    <recommendedName>
        <fullName evidence="4">Transmembrane protein</fullName>
    </recommendedName>
</protein>
<keyword evidence="1" id="KW-0812">Transmembrane</keyword>
<evidence type="ECO:0000313" key="3">
    <source>
        <dbReference type="Proteomes" id="UP000762676"/>
    </source>
</evidence>
<dbReference type="AlphaFoldDB" id="A0AAV4FQC9"/>
<dbReference type="Proteomes" id="UP000762676">
    <property type="component" value="Unassembled WGS sequence"/>
</dbReference>
<dbReference type="EMBL" id="BMAT01004510">
    <property type="protein sequence ID" value="GFR74890.1"/>
    <property type="molecule type" value="Genomic_DNA"/>
</dbReference>
<sequence length="80" mass="8877">MYNSSLHYINLYCNCNLFIVVVVVVVVVVIVVVVVVVVVVAVVVVTIKPPTRALTNPSYNRTKIVPFIFEGSAEVIPYQR</sequence>
<keyword evidence="3" id="KW-1185">Reference proteome</keyword>
<keyword evidence="1" id="KW-0472">Membrane</keyword>
<evidence type="ECO:0000256" key="1">
    <source>
        <dbReference type="SAM" id="Phobius"/>
    </source>
</evidence>
<name>A0AAV4FQC9_9GAST</name>